<evidence type="ECO:0000313" key="1">
    <source>
        <dbReference type="EMBL" id="QFR25264.1"/>
    </source>
</evidence>
<accession>A0A5P8MAC0</accession>
<dbReference type="EMBL" id="CP045143">
    <property type="protein sequence ID" value="QFR25264.1"/>
    <property type="molecule type" value="Genomic_DNA"/>
</dbReference>
<name>A0A5P8MAC0_9LACO</name>
<dbReference type="KEGG" id="lhb:D1010_12490"/>
<protein>
    <submittedName>
        <fullName evidence="1">Uncharacterized protein</fullName>
    </submittedName>
</protein>
<gene>
    <name evidence="1" type="ORF">D1010_12490</name>
</gene>
<evidence type="ECO:0000313" key="2">
    <source>
        <dbReference type="Proteomes" id="UP000326779"/>
    </source>
</evidence>
<dbReference type="AlphaFoldDB" id="A0A5P8MAC0"/>
<dbReference type="Proteomes" id="UP000326779">
    <property type="component" value="Chromosome"/>
</dbReference>
<organism evidence="1 2">
    <name type="scientific">Schleiferilactobacillus harbinensis</name>
    <dbReference type="NCBI Taxonomy" id="304207"/>
    <lineage>
        <taxon>Bacteria</taxon>
        <taxon>Bacillati</taxon>
        <taxon>Bacillota</taxon>
        <taxon>Bacilli</taxon>
        <taxon>Lactobacillales</taxon>
        <taxon>Lactobacillaceae</taxon>
        <taxon>Schleiferilactobacillus</taxon>
    </lineage>
</organism>
<dbReference type="InterPro" id="IPR045633">
    <property type="entry name" value="DUF6414"/>
</dbReference>
<reference evidence="1 2" key="1">
    <citation type="submission" date="2019-10" db="EMBL/GenBank/DDBJ databases">
        <title>The completed genome of Lactobacillus harbinensis M1.</title>
        <authorList>
            <person name="Zheng Y."/>
        </authorList>
    </citation>
    <scope>NUCLEOTIDE SEQUENCE [LARGE SCALE GENOMIC DNA]</scope>
    <source>
        <strain evidence="1 2">M1</strain>
    </source>
</reference>
<dbReference type="Pfam" id="PF19952">
    <property type="entry name" value="DUF6414"/>
    <property type="match status" value="1"/>
</dbReference>
<sequence length="275" mass="30567">MPNQKLEVILMQRMPRKIIYFDETSAVDLLQIQQKGKMTRTIETIKNFSGKIGADTGIEGNVDMNGGTMGLLHKVSGIAGGVSAALGANGSVGGNRIAKTVIENSLLYDFLEAAESRRGNPLLAINEGYSLTIPQNSMTYFATIAPFTEMMEGNQKLDDPDITMAVSKMNTGIRNSKGYYELVGDDNLEKKVFRFNIDTFKNNYRIQDLPKMDLVLYAIKVGETHLSQLDFETEFNLGDKRSELSFKGLLNHPEQKKIKDIDPVEVYDVILAGVR</sequence>
<proteinExistence type="predicted"/>